<feature type="transmembrane region" description="Helical" evidence="7">
    <location>
        <begin position="119"/>
        <end position="139"/>
    </location>
</feature>
<organism evidence="10 11">
    <name type="scientific">Aminobacterium colombiense (strain DSM 12261 / ALA-1)</name>
    <dbReference type="NCBI Taxonomy" id="572547"/>
    <lineage>
        <taxon>Bacteria</taxon>
        <taxon>Thermotogati</taxon>
        <taxon>Synergistota</taxon>
        <taxon>Synergistia</taxon>
        <taxon>Synergistales</taxon>
        <taxon>Aminobacteriaceae</taxon>
        <taxon>Aminobacterium</taxon>
    </lineage>
</organism>
<comment type="similarity">
    <text evidence="2">Belongs to the cation diffusion facilitator (CDF) transporter (TC 2.A.4) family.</text>
</comment>
<evidence type="ECO:0000256" key="1">
    <source>
        <dbReference type="ARBA" id="ARBA00004141"/>
    </source>
</evidence>
<dbReference type="Proteomes" id="UP000002366">
    <property type="component" value="Chromosome"/>
</dbReference>
<dbReference type="OrthoDB" id="9806522at2"/>
<dbReference type="eggNOG" id="COG0053">
    <property type="taxonomic scope" value="Bacteria"/>
</dbReference>
<dbReference type="InterPro" id="IPR036837">
    <property type="entry name" value="Cation_efflux_CTD_sf"/>
</dbReference>
<evidence type="ECO:0000313" key="10">
    <source>
        <dbReference type="EMBL" id="ADE56315.1"/>
    </source>
</evidence>
<dbReference type="GO" id="GO:0008324">
    <property type="term" value="F:monoatomic cation transmembrane transporter activity"/>
    <property type="evidence" value="ECO:0007669"/>
    <property type="project" value="InterPro"/>
</dbReference>
<keyword evidence="11" id="KW-1185">Reference proteome</keyword>
<dbReference type="InterPro" id="IPR058533">
    <property type="entry name" value="Cation_efflux_TM"/>
</dbReference>
<evidence type="ECO:0000256" key="4">
    <source>
        <dbReference type="ARBA" id="ARBA00022692"/>
    </source>
</evidence>
<dbReference type="HOGENOM" id="CLU_013430_3_6_0"/>
<feature type="domain" description="Cation efflux protein transmembrane" evidence="8">
    <location>
        <begin position="15"/>
        <end position="213"/>
    </location>
</feature>
<comment type="subcellular location">
    <subcellularLocation>
        <location evidence="1">Membrane</location>
        <topology evidence="1">Multi-pass membrane protein</topology>
    </subcellularLocation>
</comment>
<feature type="transmembrane region" description="Helical" evidence="7">
    <location>
        <begin position="81"/>
        <end position="99"/>
    </location>
</feature>
<dbReference type="Gene3D" id="1.20.1510.10">
    <property type="entry name" value="Cation efflux protein transmembrane domain"/>
    <property type="match status" value="1"/>
</dbReference>
<keyword evidence="6 7" id="KW-0472">Membrane</keyword>
<dbReference type="FunFam" id="1.20.1510.10:FF:000006">
    <property type="entry name" value="Divalent cation efflux transporter"/>
    <property type="match status" value="1"/>
</dbReference>
<dbReference type="GO" id="GO:0016020">
    <property type="term" value="C:membrane"/>
    <property type="evidence" value="ECO:0007669"/>
    <property type="project" value="UniProtKB-SubCell"/>
</dbReference>
<dbReference type="SUPFAM" id="SSF160240">
    <property type="entry name" value="Cation efflux protein cytoplasmic domain-like"/>
    <property type="match status" value="1"/>
</dbReference>
<dbReference type="Pfam" id="PF16916">
    <property type="entry name" value="ZT_dimer"/>
    <property type="match status" value="1"/>
</dbReference>
<dbReference type="EMBL" id="CP001997">
    <property type="protein sequence ID" value="ADE56315.1"/>
    <property type="molecule type" value="Genomic_DNA"/>
</dbReference>
<name>D5ECN3_AMICL</name>
<dbReference type="InterPro" id="IPR050291">
    <property type="entry name" value="CDF_Transporter"/>
</dbReference>
<dbReference type="InterPro" id="IPR027469">
    <property type="entry name" value="Cation_efflux_TMD_sf"/>
</dbReference>
<dbReference type="SUPFAM" id="SSF161111">
    <property type="entry name" value="Cation efflux protein transmembrane domain-like"/>
    <property type="match status" value="1"/>
</dbReference>
<feature type="transmembrane region" description="Helical" evidence="7">
    <location>
        <begin position="9"/>
        <end position="30"/>
    </location>
</feature>
<keyword evidence="4 7" id="KW-0812">Transmembrane</keyword>
<evidence type="ECO:0000313" key="11">
    <source>
        <dbReference type="Proteomes" id="UP000002366"/>
    </source>
</evidence>
<protein>
    <submittedName>
        <fullName evidence="10">Cation diffusion facilitator family transporter</fullName>
    </submittedName>
</protein>
<dbReference type="RefSeq" id="WP_013047581.1">
    <property type="nucleotide sequence ID" value="NC_014011.1"/>
</dbReference>
<dbReference type="NCBIfam" id="TIGR01297">
    <property type="entry name" value="CDF"/>
    <property type="match status" value="1"/>
</dbReference>
<evidence type="ECO:0000256" key="7">
    <source>
        <dbReference type="SAM" id="Phobius"/>
    </source>
</evidence>
<proteinExistence type="inferred from homology"/>
<evidence type="ECO:0000256" key="3">
    <source>
        <dbReference type="ARBA" id="ARBA00022448"/>
    </source>
</evidence>
<dbReference type="Pfam" id="PF01545">
    <property type="entry name" value="Cation_efflux"/>
    <property type="match status" value="1"/>
</dbReference>
<gene>
    <name evidence="10" type="ordered locus">Amico_0168</name>
</gene>
<evidence type="ECO:0000256" key="2">
    <source>
        <dbReference type="ARBA" id="ARBA00008114"/>
    </source>
</evidence>
<evidence type="ECO:0000259" key="8">
    <source>
        <dbReference type="Pfam" id="PF01545"/>
    </source>
</evidence>
<dbReference type="Gene3D" id="3.30.70.1350">
    <property type="entry name" value="Cation efflux protein, cytoplasmic domain"/>
    <property type="match status" value="1"/>
</dbReference>
<dbReference type="KEGG" id="aco:Amico_0168"/>
<dbReference type="STRING" id="572547.Amico_0168"/>
<dbReference type="PANTHER" id="PTHR43840">
    <property type="entry name" value="MITOCHONDRIAL METAL TRANSPORTER 1-RELATED"/>
    <property type="match status" value="1"/>
</dbReference>
<reference evidence="10 11" key="1">
    <citation type="journal article" date="2010" name="Stand. Genomic Sci.">
        <title>Complete genome sequence of Aminobacterium colombiense type strain (ALA-1).</title>
        <authorList>
            <person name="Chertkov O."/>
            <person name="Sikorski J."/>
            <person name="Brambilla E."/>
            <person name="Lapidus A."/>
            <person name="Copeland A."/>
            <person name="Glavina Del Rio T."/>
            <person name="Nolan M."/>
            <person name="Lucas S."/>
            <person name="Tice H."/>
            <person name="Cheng J.F."/>
            <person name="Han C."/>
            <person name="Detter J.C."/>
            <person name="Bruce D."/>
            <person name="Tapia R."/>
            <person name="Goodwin L."/>
            <person name="Pitluck S."/>
            <person name="Liolios K."/>
            <person name="Ivanova N."/>
            <person name="Mavromatis K."/>
            <person name="Ovchinnikova G."/>
            <person name="Pati A."/>
            <person name="Chen A."/>
            <person name="Palaniappan K."/>
            <person name="Land M."/>
            <person name="Hauser L."/>
            <person name="Chang Y.J."/>
            <person name="Jeffries C.D."/>
            <person name="Spring S."/>
            <person name="Rohde M."/>
            <person name="Goker M."/>
            <person name="Bristow J."/>
            <person name="Eisen J.A."/>
            <person name="Markowitz V."/>
            <person name="Hugenholtz P."/>
            <person name="Kyrpides N.C."/>
            <person name="Klenk H.P."/>
        </authorList>
    </citation>
    <scope>NUCLEOTIDE SEQUENCE [LARGE SCALE GENOMIC DNA]</scope>
    <source>
        <strain evidence="11">DSM 12261 / ALA-1</strain>
    </source>
</reference>
<evidence type="ECO:0000256" key="6">
    <source>
        <dbReference type="ARBA" id="ARBA00023136"/>
    </source>
</evidence>
<evidence type="ECO:0000256" key="5">
    <source>
        <dbReference type="ARBA" id="ARBA00022989"/>
    </source>
</evidence>
<sequence>MEFNRGERALLVTSVGFWINLILTIVKYAAGFTAHSGAMIADATHSLSDLVTDVVVFFGFKVVNKPADKDHRYGHGKVETLLASLCGVVLFVAGTGILLEAAHKIIMILRGEALPRPGMLALGAAFLSIVVKELLYRYTAHWAKNINSPALLAKAWDHRSDAFSSIGVLFGIAGARFLGGGGRILDPIAAAAVSFFIIRVSLPIMLESLNELLEGALDRETEERIIALIRESKEIREVHHLRTRRVGPYIAMETHVLVDRSMSLVEAHYIASVVEDRLHQEFGPETLISLHVEPLPERGKDHVDDHVSEHPNHPH</sequence>
<dbReference type="InterPro" id="IPR027470">
    <property type="entry name" value="Cation_efflux_CTD"/>
</dbReference>
<accession>D5ECN3</accession>
<dbReference type="AlphaFoldDB" id="D5ECN3"/>
<dbReference type="InterPro" id="IPR002524">
    <property type="entry name" value="Cation_efflux"/>
</dbReference>
<evidence type="ECO:0000259" key="9">
    <source>
        <dbReference type="Pfam" id="PF16916"/>
    </source>
</evidence>
<dbReference type="PANTHER" id="PTHR43840:SF15">
    <property type="entry name" value="MITOCHONDRIAL METAL TRANSPORTER 1-RELATED"/>
    <property type="match status" value="1"/>
</dbReference>
<feature type="domain" description="Cation efflux protein cytoplasmic" evidence="9">
    <location>
        <begin position="217"/>
        <end position="294"/>
    </location>
</feature>
<keyword evidence="5 7" id="KW-1133">Transmembrane helix</keyword>
<keyword evidence="3" id="KW-0813">Transport</keyword>